<name>A0A1Y0II27_9BACL</name>
<dbReference type="OrthoDB" id="2651377at2"/>
<dbReference type="Proteomes" id="UP000195437">
    <property type="component" value="Chromosome"/>
</dbReference>
<evidence type="ECO:0000313" key="1">
    <source>
        <dbReference type="EMBL" id="ARU59739.1"/>
    </source>
</evidence>
<evidence type="ECO:0000313" key="2">
    <source>
        <dbReference type="Proteomes" id="UP000195437"/>
    </source>
</evidence>
<proteinExistence type="predicted"/>
<dbReference type="KEGG" id="tum:CBW65_00770"/>
<dbReference type="EMBL" id="CP021434">
    <property type="protein sequence ID" value="ARU59739.1"/>
    <property type="molecule type" value="Genomic_DNA"/>
</dbReference>
<sequence>MKNKAVAWAMSVIGVLFLLSILINFVTTGSGETGLVDVNGDSTVIGKSRSDAKVEIPPYELKPGETYPHRIQLVESEFLQNPDQIDLDADWHFTRYELRSVRLQGKEYGTEPLGMVSFRGQMTVTTTDGDNFLPLVSASPTIPADVISAYFEIDVTKAVPNEDTFTVSMPFEHRYEVRVMPVYDVYQFEIWERPYFSDPQQVGTGEVKLPSGHLVEGWDLGV</sequence>
<keyword evidence="2" id="KW-1185">Reference proteome</keyword>
<protein>
    <submittedName>
        <fullName evidence="1">Uncharacterized protein</fullName>
    </submittedName>
</protein>
<organism evidence="1 2">
    <name type="scientific">Tumebacillus avium</name>
    <dbReference type="NCBI Taxonomy" id="1903704"/>
    <lineage>
        <taxon>Bacteria</taxon>
        <taxon>Bacillati</taxon>
        <taxon>Bacillota</taxon>
        <taxon>Bacilli</taxon>
        <taxon>Bacillales</taxon>
        <taxon>Alicyclobacillaceae</taxon>
        <taxon>Tumebacillus</taxon>
    </lineage>
</organism>
<reference evidence="2" key="1">
    <citation type="submission" date="2017-05" db="EMBL/GenBank/DDBJ databases">
        <authorList>
            <person name="Sung H."/>
        </authorList>
    </citation>
    <scope>NUCLEOTIDE SEQUENCE [LARGE SCALE GENOMIC DNA]</scope>
    <source>
        <strain evidence="2">AR23208</strain>
    </source>
</reference>
<gene>
    <name evidence="1" type="ORF">CBW65_00770</name>
</gene>
<dbReference type="RefSeq" id="WP_087455127.1">
    <property type="nucleotide sequence ID" value="NZ_CP021434.1"/>
</dbReference>
<dbReference type="AlphaFoldDB" id="A0A1Y0II27"/>
<accession>A0A1Y0II27</accession>